<dbReference type="EMBL" id="JBIAXI010000006">
    <property type="protein sequence ID" value="MFF4773620.1"/>
    <property type="molecule type" value="Genomic_DNA"/>
</dbReference>
<accession>A0ABW6V323</accession>
<sequence length="62" mass="6786">MPLFIGVIASPVSAMPLMWVLAEWAVGRRAVQTRPKMSGVGTVGGLRTWQAGRTRRAVFGRF</sequence>
<protein>
    <submittedName>
        <fullName evidence="1">Uncharacterized protein</fullName>
    </submittedName>
</protein>
<evidence type="ECO:0000313" key="1">
    <source>
        <dbReference type="EMBL" id="MFF4773620.1"/>
    </source>
</evidence>
<dbReference type="RefSeq" id="WP_066945339.1">
    <property type="nucleotide sequence ID" value="NZ_BBYK01000059.1"/>
</dbReference>
<gene>
    <name evidence="1" type="ORF">ACFY05_12240</name>
</gene>
<organism evidence="1 2">
    <name type="scientific">Microtetraspora fusca</name>
    <dbReference type="NCBI Taxonomy" id="1997"/>
    <lineage>
        <taxon>Bacteria</taxon>
        <taxon>Bacillati</taxon>
        <taxon>Actinomycetota</taxon>
        <taxon>Actinomycetes</taxon>
        <taxon>Streptosporangiales</taxon>
        <taxon>Streptosporangiaceae</taxon>
        <taxon>Microtetraspora</taxon>
    </lineage>
</organism>
<name>A0ABW6V323_MICFU</name>
<proteinExistence type="predicted"/>
<evidence type="ECO:0000313" key="2">
    <source>
        <dbReference type="Proteomes" id="UP001602119"/>
    </source>
</evidence>
<comment type="caution">
    <text evidence="1">The sequence shown here is derived from an EMBL/GenBank/DDBJ whole genome shotgun (WGS) entry which is preliminary data.</text>
</comment>
<keyword evidence="2" id="KW-1185">Reference proteome</keyword>
<reference evidence="1 2" key="1">
    <citation type="submission" date="2024-10" db="EMBL/GenBank/DDBJ databases">
        <title>The Natural Products Discovery Center: Release of the First 8490 Sequenced Strains for Exploring Actinobacteria Biosynthetic Diversity.</title>
        <authorList>
            <person name="Kalkreuter E."/>
            <person name="Kautsar S.A."/>
            <person name="Yang D."/>
            <person name="Bader C.D."/>
            <person name="Teijaro C.N."/>
            <person name="Fluegel L."/>
            <person name="Davis C.M."/>
            <person name="Simpson J.R."/>
            <person name="Lauterbach L."/>
            <person name="Steele A.D."/>
            <person name="Gui C."/>
            <person name="Meng S."/>
            <person name="Li G."/>
            <person name="Viehrig K."/>
            <person name="Ye F."/>
            <person name="Su P."/>
            <person name="Kiefer A.F."/>
            <person name="Nichols A."/>
            <person name="Cepeda A.J."/>
            <person name="Yan W."/>
            <person name="Fan B."/>
            <person name="Jiang Y."/>
            <person name="Adhikari A."/>
            <person name="Zheng C.-J."/>
            <person name="Schuster L."/>
            <person name="Cowan T.M."/>
            <person name="Smanski M.J."/>
            <person name="Chevrette M.G."/>
            <person name="De Carvalho L.P.S."/>
            <person name="Shen B."/>
        </authorList>
    </citation>
    <scope>NUCLEOTIDE SEQUENCE [LARGE SCALE GENOMIC DNA]</scope>
    <source>
        <strain evidence="1 2">NPDC001281</strain>
    </source>
</reference>
<dbReference type="Proteomes" id="UP001602119">
    <property type="component" value="Unassembled WGS sequence"/>
</dbReference>